<sequence length="187" mass="21950">MLTVDEEITLRILTKENAADLFNIVEKNRDFLREWLPWVDSKKTVEDIQTSIERWGYKYRSNTAINAGIFFRGELVGMVAFPEIDWKAMKTSFGYWLSPDFEGKGIVVRCIKELTSYAFRKLNLNRLEISCAEENVKSRALPEKLGYLKEGILRDHYYLNGNLHNLIVYSIIKSDWEKVTENKRVRC</sequence>
<feature type="domain" description="N-acetyltransferase" evidence="1">
    <location>
        <begin position="8"/>
        <end position="172"/>
    </location>
</feature>
<dbReference type="Pfam" id="PF13302">
    <property type="entry name" value="Acetyltransf_3"/>
    <property type="match status" value="1"/>
</dbReference>
<dbReference type="Gene3D" id="3.40.630.30">
    <property type="match status" value="1"/>
</dbReference>
<dbReference type="PANTHER" id="PTHR43441">
    <property type="entry name" value="RIBOSOMAL-PROTEIN-SERINE ACETYLTRANSFERASE"/>
    <property type="match status" value="1"/>
</dbReference>
<protein>
    <recommendedName>
        <fullName evidence="1">N-acetyltransferase domain-containing protein</fullName>
    </recommendedName>
</protein>
<gene>
    <name evidence="2" type="ORF">KR50_36480</name>
</gene>
<dbReference type="InterPro" id="IPR000182">
    <property type="entry name" value="GNAT_dom"/>
</dbReference>
<dbReference type="PROSITE" id="PS51186">
    <property type="entry name" value="GNAT"/>
    <property type="match status" value="1"/>
</dbReference>
<evidence type="ECO:0000313" key="3">
    <source>
        <dbReference type="Proteomes" id="UP000031972"/>
    </source>
</evidence>
<dbReference type="SUPFAM" id="SSF55729">
    <property type="entry name" value="Acyl-CoA N-acyltransferases (Nat)"/>
    <property type="match status" value="1"/>
</dbReference>
<proteinExistence type="predicted"/>
<dbReference type="GO" id="GO:1990189">
    <property type="term" value="F:protein N-terminal-serine acetyltransferase activity"/>
    <property type="evidence" value="ECO:0007669"/>
    <property type="project" value="TreeGrafter"/>
</dbReference>
<dbReference type="GO" id="GO:0005737">
    <property type="term" value="C:cytoplasm"/>
    <property type="evidence" value="ECO:0007669"/>
    <property type="project" value="TreeGrafter"/>
</dbReference>
<evidence type="ECO:0000259" key="1">
    <source>
        <dbReference type="PROSITE" id="PS51186"/>
    </source>
</evidence>
<accession>A0A0C2QYW7</accession>
<dbReference type="PANTHER" id="PTHR43441:SF12">
    <property type="entry name" value="RIBOSOMAL N-ACETYLTRANSFERASE YDAF-RELATED"/>
    <property type="match status" value="1"/>
</dbReference>
<dbReference type="InterPro" id="IPR016181">
    <property type="entry name" value="Acyl_CoA_acyltransferase"/>
</dbReference>
<dbReference type="PATRIC" id="fig|220754.4.peg.3658"/>
<organism evidence="2 3">
    <name type="scientific">Jeotgalibacillus campisalis</name>
    <dbReference type="NCBI Taxonomy" id="220754"/>
    <lineage>
        <taxon>Bacteria</taxon>
        <taxon>Bacillati</taxon>
        <taxon>Bacillota</taxon>
        <taxon>Bacilli</taxon>
        <taxon>Bacillales</taxon>
        <taxon>Caryophanaceae</taxon>
        <taxon>Jeotgalibacillus</taxon>
    </lineage>
</organism>
<dbReference type="EMBL" id="JXRR01000022">
    <property type="protein sequence ID" value="KIL43245.1"/>
    <property type="molecule type" value="Genomic_DNA"/>
</dbReference>
<dbReference type="InterPro" id="IPR051908">
    <property type="entry name" value="Ribosomal_N-acetyltransferase"/>
</dbReference>
<dbReference type="AlphaFoldDB" id="A0A0C2QYW7"/>
<dbReference type="GO" id="GO:0008999">
    <property type="term" value="F:protein-N-terminal-alanine acetyltransferase activity"/>
    <property type="evidence" value="ECO:0007669"/>
    <property type="project" value="TreeGrafter"/>
</dbReference>
<comment type="caution">
    <text evidence="2">The sequence shown here is derived from an EMBL/GenBank/DDBJ whole genome shotgun (WGS) entry which is preliminary data.</text>
</comment>
<keyword evidence="3" id="KW-1185">Reference proteome</keyword>
<dbReference type="RefSeq" id="WP_041061639.1">
    <property type="nucleotide sequence ID" value="NZ_JXRR01000022.1"/>
</dbReference>
<evidence type="ECO:0000313" key="2">
    <source>
        <dbReference type="EMBL" id="KIL43245.1"/>
    </source>
</evidence>
<dbReference type="Proteomes" id="UP000031972">
    <property type="component" value="Unassembled WGS sequence"/>
</dbReference>
<reference evidence="2 3" key="1">
    <citation type="submission" date="2015-01" db="EMBL/GenBank/DDBJ databases">
        <title>Jeotgalibacillus campisalis genome sequencing.</title>
        <authorList>
            <person name="Goh K.M."/>
            <person name="Chan K.-G."/>
            <person name="Yaakop A.S."/>
            <person name="Ee R."/>
            <person name="Gan H.M."/>
            <person name="Chan C.S."/>
        </authorList>
    </citation>
    <scope>NUCLEOTIDE SEQUENCE [LARGE SCALE GENOMIC DNA]</scope>
    <source>
        <strain evidence="2 3">SF-57</strain>
    </source>
</reference>
<name>A0A0C2QYW7_9BACL</name>